<evidence type="ECO:0000313" key="6">
    <source>
        <dbReference type="EMBL" id="KAE9250437.1"/>
    </source>
</evidence>
<dbReference type="SUPFAM" id="SSF52833">
    <property type="entry name" value="Thioredoxin-like"/>
    <property type="match status" value="1"/>
</dbReference>
<reference evidence="8 9" key="1">
    <citation type="submission" date="2018-08" db="EMBL/GenBank/DDBJ databases">
        <title>Genomic investigation of the strawberry pathogen Phytophthora fragariae indicates pathogenicity is determined by transcriptional variation in three key races.</title>
        <authorList>
            <person name="Adams T.M."/>
            <person name="Armitage A.D."/>
            <person name="Sobczyk M.K."/>
            <person name="Bates H.J."/>
            <person name="Dunwell J.M."/>
            <person name="Nellist C.F."/>
            <person name="Harrison R.J."/>
        </authorList>
    </citation>
    <scope>NUCLEOTIDE SEQUENCE [LARGE SCALE GENOMIC DNA]</scope>
    <source>
        <strain evidence="7 10">A4</strain>
        <strain evidence="6 11">BC-1</strain>
        <strain evidence="5 12">BC-23</strain>
        <strain evidence="4 9">NOV-27</strain>
        <strain evidence="3 8">NOV-9</strain>
    </source>
</reference>
<dbReference type="PROSITE" id="PS51352">
    <property type="entry name" value="THIOREDOXIN_2"/>
    <property type="match status" value="1"/>
</dbReference>
<evidence type="ECO:0000256" key="1">
    <source>
        <dbReference type="SAM" id="MobiDB-lite"/>
    </source>
</evidence>
<dbReference type="InterPro" id="IPR013766">
    <property type="entry name" value="Thioredoxin_domain"/>
</dbReference>
<protein>
    <recommendedName>
        <fullName evidence="2">Thioredoxin domain-containing protein</fullName>
    </recommendedName>
</protein>
<evidence type="ECO:0000313" key="5">
    <source>
        <dbReference type="EMBL" id="KAE9248811.1"/>
    </source>
</evidence>
<feature type="compositionally biased region" description="Acidic residues" evidence="1">
    <location>
        <begin position="134"/>
        <end position="162"/>
    </location>
</feature>
<dbReference type="Proteomes" id="UP000429523">
    <property type="component" value="Unassembled WGS sequence"/>
</dbReference>
<dbReference type="Proteomes" id="UP000440367">
    <property type="component" value="Unassembled WGS sequence"/>
</dbReference>
<feature type="domain" description="Thioredoxin" evidence="2">
    <location>
        <begin position="1"/>
        <end position="141"/>
    </location>
</feature>
<sequence length="276" mass="29809">MLAIASAEDFHAAVAASASSGKTLVACFSAPWCGGCKLVAPKVAELARQLETSADFAKVSAEDLESLCEELEVDSYPHFRVYQEGKRAGDYTSSKFEKVDVFIRGFVAPETLQVEKEEETPEGDAAETERTAEEAVEEEEATDEAVEAAEEAGEGEAVEEEGASSKKRQERDEMEANDEHVDKKAKTEEEEATKEEVAAAEEAVEDAEETQETAEEEEEEEVAEAIAEEADQEEEEVAEVMAEEEAPAEKVEEEAAPVDKLEASESAEVEADAAAA</sequence>
<dbReference type="AlphaFoldDB" id="A0A6A4ET35"/>
<feature type="compositionally biased region" description="Acidic residues" evidence="1">
    <location>
        <begin position="116"/>
        <end position="126"/>
    </location>
</feature>
<dbReference type="Proteomes" id="UP000437068">
    <property type="component" value="Unassembled WGS sequence"/>
</dbReference>
<evidence type="ECO:0000313" key="4">
    <source>
        <dbReference type="EMBL" id="KAE9223281.1"/>
    </source>
</evidence>
<evidence type="ECO:0000313" key="10">
    <source>
        <dbReference type="Proteomes" id="UP000437068"/>
    </source>
</evidence>
<evidence type="ECO:0000313" key="11">
    <source>
        <dbReference type="Proteomes" id="UP000440367"/>
    </source>
</evidence>
<dbReference type="PANTHER" id="PTHR10438">
    <property type="entry name" value="THIOREDOXIN"/>
    <property type="match status" value="1"/>
</dbReference>
<evidence type="ECO:0000313" key="3">
    <source>
        <dbReference type="EMBL" id="KAE8945581.1"/>
    </source>
</evidence>
<dbReference type="OrthoDB" id="2121326at2759"/>
<dbReference type="InterPro" id="IPR050620">
    <property type="entry name" value="Thioredoxin_H-type-like"/>
</dbReference>
<feature type="compositionally biased region" description="Basic and acidic residues" evidence="1">
    <location>
        <begin position="177"/>
        <end position="187"/>
    </location>
</feature>
<accession>A0A6A4ET35</accession>
<proteinExistence type="predicted"/>
<gene>
    <name evidence="7" type="ORF">PF001_g3715</name>
    <name evidence="6" type="ORF">PF002_g4793</name>
    <name evidence="5" type="ORF">PF004_g3707</name>
    <name evidence="4" type="ORF">PF005_g6370</name>
    <name evidence="3" type="ORF">PF009_g4774</name>
</gene>
<evidence type="ECO:0000259" key="2">
    <source>
        <dbReference type="PROSITE" id="PS51352"/>
    </source>
</evidence>
<dbReference type="Pfam" id="PF00085">
    <property type="entry name" value="Thioredoxin"/>
    <property type="match status" value="1"/>
</dbReference>
<organism evidence="7 10">
    <name type="scientific">Phytophthora fragariae</name>
    <dbReference type="NCBI Taxonomy" id="53985"/>
    <lineage>
        <taxon>Eukaryota</taxon>
        <taxon>Sar</taxon>
        <taxon>Stramenopiles</taxon>
        <taxon>Oomycota</taxon>
        <taxon>Peronosporomycetes</taxon>
        <taxon>Peronosporales</taxon>
        <taxon>Peronosporaceae</taxon>
        <taxon>Phytophthora</taxon>
    </lineage>
</organism>
<comment type="caution">
    <text evidence="7">The sequence shown here is derived from an EMBL/GenBank/DDBJ whole genome shotgun (WGS) entry which is preliminary data.</text>
</comment>
<keyword evidence="9" id="KW-1185">Reference proteome</keyword>
<dbReference type="Gene3D" id="3.40.30.10">
    <property type="entry name" value="Glutaredoxin"/>
    <property type="match status" value="1"/>
</dbReference>
<evidence type="ECO:0000313" key="9">
    <source>
        <dbReference type="Proteomes" id="UP000433483"/>
    </source>
</evidence>
<dbReference type="EMBL" id="QXGF01000152">
    <property type="protein sequence ID" value="KAE8945581.1"/>
    <property type="molecule type" value="Genomic_DNA"/>
</dbReference>
<evidence type="ECO:0000313" key="8">
    <source>
        <dbReference type="Proteomes" id="UP000429523"/>
    </source>
</evidence>
<dbReference type="Proteomes" id="UP000476176">
    <property type="component" value="Unassembled WGS sequence"/>
</dbReference>
<dbReference type="InterPro" id="IPR036249">
    <property type="entry name" value="Thioredoxin-like_sf"/>
</dbReference>
<dbReference type="EMBL" id="QXGB01000235">
    <property type="protein sequence ID" value="KAE9223281.1"/>
    <property type="molecule type" value="Genomic_DNA"/>
</dbReference>
<feature type="compositionally biased region" description="Acidic residues" evidence="1">
    <location>
        <begin position="265"/>
        <end position="276"/>
    </location>
</feature>
<dbReference type="PANTHER" id="PTHR10438:SF463">
    <property type="entry name" value="THIOREDOXIN"/>
    <property type="match status" value="1"/>
</dbReference>
<name>A0A6A4ET35_9STRA</name>
<dbReference type="EMBL" id="QXGC01000119">
    <property type="protein sequence ID" value="KAE9248811.1"/>
    <property type="molecule type" value="Genomic_DNA"/>
</dbReference>
<feature type="compositionally biased region" description="Acidic residues" evidence="1">
    <location>
        <begin position="188"/>
        <end position="256"/>
    </location>
</feature>
<dbReference type="CDD" id="cd02947">
    <property type="entry name" value="TRX_family"/>
    <property type="match status" value="1"/>
</dbReference>
<evidence type="ECO:0000313" key="12">
    <source>
        <dbReference type="Proteomes" id="UP000476176"/>
    </source>
</evidence>
<dbReference type="EMBL" id="QXGE01000119">
    <property type="protein sequence ID" value="KAE9323891.1"/>
    <property type="molecule type" value="Genomic_DNA"/>
</dbReference>
<dbReference type="Proteomes" id="UP000433483">
    <property type="component" value="Unassembled WGS sequence"/>
</dbReference>
<evidence type="ECO:0000313" key="7">
    <source>
        <dbReference type="EMBL" id="KAE9323891.1"/>
    </source>
</evidence>
<feature type="region of interest" description="Disordered" evidence="1">
    <location>
        <begin position="112"/>
        <end position="276"/>
    </location>
</feature>
<dbReference type="EMBL" id="QXGD01000151">
    <property type="protein sequence ID" value="KAE9250437.1"/>
    <property type="molecule type" value="Genomic_DNA"/>
</dbReference>